<keyword evidence="1" id="KW-0812">Transmembrane</keyword>
<dbReference type="RefSeq" id="WP_296949810.1">
    <property type="nucleotide sequence ID" value="NZ_LT599021.1"/>
</dbReference>
<protein>
    <recommendedName>
        <fullName evidence="3">PsbP C-terminal domain-containing protein</fullName>
    </recommendedName>
</protein>
<reference evidence="2" key="1">
    <citation type="submission" date="2016-04" db="EMBL/GenBank/DDBJ databases">
        <authorList>
            <person name="Evans L.H."/>
            <person name="Alamgir A."/>
            <person name="Owens N."/>
            <person name="Weber N.D."/>
            <person name="Virtaneva K."/>
            <person name="Barbian K."/>
            <person name="Babar A."/>
            <person name="Rosenke K."/>
        </authorList>
    </citation>
    <scope>NUCLEOTIDE SEQUENCE</scope>
    <source>
        <strain evidence="2">86-2</strain>
    </source>
</reference>
<evidence type="ECO:0000313" key="2">
    <source>
        <dbReference type="EMBL" id="SBW02318.1"/>
    </source>
</evidence>
<proteinExistence type="predicted"/>
<accession>A0A212JSJ3</accession>
<keyword evidence="1" id="KW-0472">Membrane</keyword>
<feature type="transmembrane region" description="Helical" evidence="1">
    <location>
        <begin position="6"/>
        <end position="24"/>
    </location>
</feature>
<sequence length="169" mass="19112">MNRSALFLALNIGIGLITSFLSCISGNAEKKLFYEGVLFEYPHSWTVETNELPGESYSIKGKEGNNIIFITFTEKSTDLKEVIETHQKNVDRTKFEYSAEKIIPSKFGKYDALSSEFTIVRDSKKSYGNTFALKAGNMSYLIIIQSDTEDSLNKSFETIKNSFEIKTKP</sequence>
<dbReference type="PROSITE" id="PS51257">
    <property type="entry name" value="PROKAR_LIPOPROTEIN"/>
    <property type="match status" value="1"/>
</dbReference>
<dbReference type="EMBL" id="FLUL01000001">
    <property type="protein sequence ID" value="SBW02318.1"/>
    <property type="molecule type" value="Genomic_DNA"/>
</dbReference>
<evidence type="ECO:0008006" key="3">
    <source>
        <dbReference type="Google" id="ProtNLM"/>
    </source>
</evidence>
<evidence type="ECO:0000256" key="1">
    <source>
        <dbReference type="SAM" id="Phobius"/>
    </source>
</evidence>
<gene>
    <name evidence="2" type="ORF">KL86DYS2_12227</name>
</gene>
<organism evidence="2">
    <name type="scientific">uncultured Dysgonomonas sp</name>
    <dbReference type="NCBI Taxonomy" id="206096"/>
    <lineage>
        <taxon>Bacteria</taxon>
        <taxon>Pseudomonadati</taxon>
        <taxon>Bacteroidota</taxon>
        <taxon>Bacteroidia</taxon>
        <taxon>Bacteroidales</taxon>
        <taxon>Dysgonomonadaceae</taxon>
        <taxon>Dysgonomonas</taxon>
        <taxon>environmental samples</taxon>
    </lineage>
</organism>
<dbReference type="AlphaFoldDB" id="A0A212JSJ3"/>
<name>A0A212JSJ3_9BACT</name>
<keyword evidence="1" id="KW-1133">Transmembrane helix</keyword>